<dbReference type="EMBL" id="CP019471">
    <property type="protein sequence ID" value="UQC75363.1"/>
    <property type="molecule type" value="Genomic_DNA"/>
</dbReference>
<keyword evidence="3" id="KW-1185">Reference proteome</keyword>
<evidence type="ECO:0000256" key="1">
    <source>
        <dbReference type="SAM" id="MobiDB-lite"/>
    </source>
</evidence>
<reference evidence="2" key="1">
    <citation type="journal article" date="2021" name="Mol. Plant Microbe Interact.">
        <title>Complete Genome Sequence of the Plant-Pathogenic Fungus Colletotrichum lupini.</title>
        <authorList>
            <person name="Baroncelli R."/>
            <person name="Pensec F."/>
            <person name="Da Lio D."/>
            <person name="Boufleur T."/>
            <person name="Vicente I."/>
            <person name="Sarrocco S."/>
            <person name="Picot A."/>
            <person name="Baraldi E."/>
            <person name="Sukno S."/>
            <person name="Thon M."/>
            <person name="Le Floch G."/>
        </authorList>
    </citation>
    <scope>NUCLEOTIDE SEQUENCE</scope>
    <source>
        <strain evidence="2">IMI 504893</strain>
    </source>
</reference>
<proteinExistence type="predicted"/>
<accession>A0A9Q8SE30</accession>
<dbReference type="Proteomes" id="UP000830671">
    <property type="component" value="Chromosome 1"/>
</dbReference>
<name>A0A9Q8SE30_9PEZI</name>
<protein>
    <submittedName>
        <fullName evidence="2">Uncharacterized protein</fullName>
    </submittedName>
</protein>
<organism evidence="2 3">
    <name type="scientific">Colletotrichum lupini</name>
    <dbReference type="NCBI Taxonomy" id="145971"/>
    <lineage>
        <taxon>Eukaryota</taxon>
        <taxon>Fungi</taxon>
        <taxon>Dikarya</taxon>
        <taxon>Ascomycota</taxon>
        <taxon>Pezizomycotina</taxon>
        <taxon>Sordariomycetes</taxon>
        <taxon>Hypocreomycetidae</taxon>
        <taxon>Glomerellales</taxon>
        <taxon>Glomerellaceae</taxon>
        <taxon>Colletotrichum</taxon>
        <taxon>Colletotrichum acutatum species complex</taxon>
    </lineage>
</organism>
<feature type="region of interest" description="Disordered" evidence="1">
    <location>
        <begin position="407"/>
        <end position="426"/>
    </location>
</feature>
<dbReference type="KEGG" id="clup:CLUP02_02017"/>
<dbReference type="AlphaFoldDB" id="A0A9Q8SE30"/>
<dbReference type="GeneID" id="73336062"/>
<gene>
    <name evidence="2" type="ORF">CLUP02_02017</name>
</gene>
<evidence type="ECO:0000313" key="2">
    <source>
        <dbReference type="EMBL" id="UQC75363.1"/>
    </source>
</evidence>
<sequence>MAFCLVPSGLETVSFRIASSLLFAHLSSASSLFQRLFSSLTHPPLLSIITVNLLPPHCASSVSRWHADLTGVHSAGLLGFAFLASLFFLRVLRPALQALVTFHIFCTVSQLHHTYSIAEELASGGQRGGLCLMSHTTAGQILGHQMLRDIYGSQLRLGVPTLTHTLSRPPVHPSLPFPSAQGYRYLTDIRFLCPLLNPTTTTTTTAAEENRRRVLALTSDNGALPASLLLSDLTSGSLPVVLQCSDIQERVDCEPSTLPPLSSIILTLHQPAILEQAEAVHAGTLSSSSSVSPGRFSESPAAWQQFLGRGQPRSNLIMMYPYPSSPKLGLGCVPCQLLQIWTLCFLNSEPMQTGIALSLSFYLSLSLCLSPAMPGSRIVGEQESNWLELVFWINSLSRPVYRTTKQTGLNWTGPSSSRRKKRSSALDPHHPLVHRLVDPAKEIRALSVCLCPPLLPHHHHHHVFKLHAHSSHTYTPRLALRSSPSHAPLHLHYHVLRPRYIPIWGSLSLPVGASSSSPSPSVPRYNTASTARLWNASIIPSFFILLLTGQLAPSSETNSPPLSNNSE</sequence>
<dbReference type="RefSeq" id="XP_049137009.1">
    <property type="nucleotide sequence ID" value="XM_049281052.1"/>
</dbReference>
<evidence type="ECO:0000313" key="3">
    <source>
        <dbReference type="Proteomes" id="UP000830671"/>
    </source>
</evidence>